<comment type="caution">
    <text evidence="3">The sequence shown here is derived from an EMBL/GenBank/DDBJ whole genome shotgun (WGS) entry which is preliminary data.</text>
</comment>
<dbReference type="GO" id="GO:0019136">
    <property type="term" value="F:deoxynucleoside kinase activity"/>
    <property type="evidence" value="ECO:0007669"/>
    <property type="project" value="InterPro"/>
</dbReference>
<dbReference type="GO" id="GO:0005524">
    <property type="term" value="F:ATP binding"/>
    <property type="evidence" value="ECO:0007669"/>
    <property type="project" value="InterPro"/>
</dbReference>
<reference evidence="3 4" key="1">
    <citation type="submission" date="2018-07" db="EMBL/GenBank/DDBJ databases">
        <title>Genomic Encyclopedia of Type Strains, Phase III (KMG-III): the genomes of soil and plant-associated and newly described type strains.</title>
        <authorList>
            <person name="Whitman W."/>
        </authorList>
    </citation>
    <scope>NUCLEOTIDE SEQUENCE [LARGE SCALE GENOMIC DNA]</scope>
    <source>
        <strain evidence="3 4">CECT 7031</strain>
    </source>
</reference>
<dbReference type="RefSeq" id="WP_070229394.1">
    <property type="nucleotide sequence ID" value="NZ_BJYO01000003.1"/>
</dbReference>
<dbReference type="Pfam" id="PF01712">
    <property type="entry name" value="dNK"/>
    <property type="match status" value="1"/>
</dbReference>
<gene>
    <name evidence="3" type="ORF">DFP99_0986</name>
</gene>
<dbReference type="PANTHER" id="PTHR10513:SF35">
    <property type="entry name" value="DEOXYADENOSINE KINASE"/>
    <property type="match status" value="1"/>
</dbReference>
<keyword evidence="3" id="KW-0808">Transferase</keyword>
<dbReference type="InterPro" id="IPR002624">
    <property type="entry name" value="DCK/DGK"/>
</dbReference>
<feature type="domain" description="Deoxynucleoside kinase" evidence="2">
    <location>
        <begin position="2"/>
        <end position="206"/>
    </location>
</feature>
<dbReference type="InterPro" id="IPR031314">
    <property type="entry name" value="DNK_dom"/>
</dbReference>
<sequence length="217" mass="25265">MIVLSGTIGAGKTSLTTLLAEHLGSQAYYESVDDNPVLPLFYENPKKYGFLLQNYFLNKRIENIKDAQGNPLNIIDRSIYEDLLLFQLNADLERTTQTEVDIYGDLLSNMMEQVDFSENAVVKTPDLLIYIHVSFDRMLERIQKRGRDFEQIDHDPSLFNYYKELNQRYKAWFEDYSKSPKLAIDGDKYDFVSNEDDLQAVLAQIDVKVNELRLRDK</sequence>
<dbReference type="KEGG" id="wso:WSWS_00066"/>
<dbReference type="CDD" id="cd01673">
    <property type="entry name" value="dNK"/>
    <property type="match status" value="1"/>
</dbReference>
<evidence type="ECO:0000256" key="1">
    <source>
        <dbReference type="ARBA" id="ARBA00007420"/>
    </source>
</evidence>
<protein>
    <submittedName>
        <fullName evidence="3">Deoxyadenosine/deoxycytidine kinase</fullName>
    </submittedName>
</protein>
<dbReference type="AlphaFoldDB" id="A0A288Q9N0"/>
<proteinExistence type="inferred from homology"/>
<dbReference type="InterPro" id="IPR027417">
    <property type="entry name" value="P-loop_NTPase"/>
</dbReference>
<name>A0A288Q9N0_9LACO</name>
<evidence type="ECO:0000259" key="2">
    <source>
        <dbReference type="Pfam" id="PF01712"/>
    </source>
</evidence>
<dbReference type="EMBL" id="QRAS01000002">
    <property type="protein sequence ID" value="RDL06604.1"/>
    <property type="molecule type" value="Genomic_DNA"/>
</dbReference>
<keyword evidence="4" id="KW-1185">Reference proteome</keyword>
<dbReference type="Gene3D" id="3.40.50.300">
    <property type="entry name" value="P-loop containing nucleotide triphosphate hydrolases"/>
    <property type="match status" value="1"/>
</dbReference>
<keyword evidence="3" id="KW-0418">Kinase</keyword>
<dbReference type="PIRSF" id="PIRSF000705">
    <property type="entry name" value="DNK"/>
    <property type="match status" value="1"/>
</dbReference>
<accession>A0A288Q9N0</accession>
<comment type="similarity">
    <text evidence="1">Belongs to the DCK/DGK family.</text>
</comment>
<dbReference type="InterPro" id="IPR050566">
    <property type="entry name" value="Deoxyribonucleoside_kinase"/>
</dbReference>
<organism evidence="3 4">
    <name type="scientific">Weissella soli</name>
    <dbReference type="NCBI Taxonomy" id="155866"/>
    <lineage>
        <taxon>Bacteria</taxon>
        <taxon>Bacillati</taxon>
        <taxon>Bacillota</taxon>
        <taxon>Bacilli</taxon>
        <taxon>Lactobacillales</taxon>
        <taxon>Lactobacillaceae</taxon>
        <taxon>Weissella</taxon>
    </lineage>
</organism>
<evidence type="ECO:0000313" key="4">
    <source>
        <dbReference type="Proteomes" id="UP000254912"/>
    </source>
</evidence>
<dbReference type="SUPFAM" id="SSF52540">
    <property type="entry name" value="P-loop containing nucleoside triphosphate hydrolases"/>
    <property type="match status" value="1"/>
</dbReference>
<dbReference type="Proteomes" id="UP000254912">
    <property type="component" value="Unassembled WGS sequence"/>
</dbReference>
<dbReference type="PANTHER" id="PTHR10513">
    <property type="entry name" value="DEOXYNUCLEOSIDE KINASE"/>
    <property type="match status" value="1"/>
</dbReference>
<dbReference type="GeneID" id="94545279"/>
<dbReference type="GO" id="GO:0005737">
    <property type="term" value="C:cytoplasm"/>
    <property type="evidence" value="ECO:0007669"/>
    <property type="project" value="TreeGrafter"/>
</dbReference>
<evidence type="ECO:0000313" key="3">
    <source>
        <dbReference type="EMBL" id="RDL06604.1"/>
    </source>
</evidence>